<comment type="caution">
    <text evidence="1">The sequence shown here is derived from an EMBL/GenBank/DDBJ whole genome shotgun (WGS) entry which is preliminary data.</text>
</comment>
<evidence type="ECO:0000313" key="2">
    <source>
        <dbReference type="Proteomes" id="UP001138540"/>
    </source>
</evidence>
<reference evidence="1 2" key="1">
    <citation type="submission" date="2020-08" db="EMBL/GenBank/DDBJ databases">
        <title>Exploring microbial biodiversity for novel pathways involved in the catabolism of aromatic compounds derived from lignin.</title>
        <authorList>
            <person name="Elkins J."/>
        </authorList>
    </citation>
    <scope>NUCLEOTIDE SEQUENCE [LARGE SCALE GENOMIC DNA]</scope>
    <source>
        <strain evidence="1 2">B1D3A</strain>
    </source>
</reference>
<protein>
    <submittedName>
        <fullName evidence="1">Glycosyltransferase involved in cell wall biosynthesis</fullName>
    </submittedName>
</protein>
<keyword evidence="2" id="KW-1185">Reference proteome</keyword>
<sequence length="367" mass="40779">MTRVLMASNDQTFSPALTHAYHARGLDVTAGVPNLDPAFGRFDVVHVHWPEELAGWSARDKARTDKVLELLDWWKQRAVIVATVHNLVPHRAERLDGPESIYFNAFYERVDLLCHFSGYSRERYAEQYPAIPQARQIVQPLNTYDHLLPLMRGREAARAQFGVKPDEHVFAVCGAMRLPAEMNLVRAAWSRLRDPSARLLLASGPSWSGLDPVRRTAGKVAHRLWLRDRRISRLGGQVDDSTLVGILEAADTIIIPRLGHHLNSGLVPLALTFGTGILAADLGANREIVPQPQNELYEAGNADSLIEAMRRQMTKSSAEVRAANLAHRDTIGWGAALDMIWPRVVEIGRHKRLPAFTSSAQGEAAGL</sequence>
<evidence type="ECO:0000313" key="1">
    <source>
        <dbReference type="EMBL" id="MBB5987747.1"/>
    </source>
</evidence>
<gene>
    <name evidence="1" type="ORF">HNP60_003721</name>
</gene>
<dbReference type="SUPFAM" id="SSF53756">
    <property type="entry name" value="UDP-Glycosyltransferase/glycogen phosphorylase"/>
    <property type="match status" value="1"/>
</dbReference>
<accession>A0ABR6NKD7</accession>
<dbReference type="Proteomes" id="UP001138540">
    <property type="component" value="Unassembled WGS sequence"/>
</dbReference>
<name>A0ABR6NKD7_9SPHN</name>
<organism evidence="1 2">
    <name type="scientific">Sphingobium lignivorans</name>
    <dbReference type="NCBI Taxonomy" id="2735886"/>
    <lineage>
        <taxon>Bacteria</taxon>
        <taxon>Pseudomonadati</taxon>
        <taxon>Pseudomonadota</taxon>
        <taxon>Alphaproteobacteria</taxon>
        <taxon>Sphingomonadales</taxon>
        <taxon>Sphingomonadaceae</taxon>
        <taxon>Sphingobium</taxon>
    </lineage>
</organism>
<proteinExistence type="predicted"/>
<dbReference type="RefSeq" id="WP_184156371.1">
    <property type="nucleotide sequence ID" value="NZ_JACHKA010000001.1"/>
</dbReference>
<dbReference type="EMBL" id="JACHKA010000001">
    <property type="protein sequence ID" value="MBB5987747.1"/>
    <property type="molecule type" value="Genomic_DNA"/>
</dbReference>
<dbReference type="Gene3D" id="3.40.50.2000">
    <property type="entry name" value="Glycogen Phosphorylase B"/>
    <property type="match status" value="2"/>
</dbReference>